<protein>
    <recommendedName>
        <fullName evidence="3">HEAT repeat domain-containing protein</fullName>
    </recommendedName>
</protein>
<evidence type="ECO:0000313" key="2">
    <source>
        <dbReference type="Proteomes" id="UP000426246"/>
    </source>
</evidence>
<name>A0A6B8RM58_9BACL</name>
<accession>A0A6B8RM58</accession>
<reference evidence="2" key="1">
    <citation type="submission" date="2018-11" db="EMBL/GenBank/DDBJ databases">
        <title>Complete genome sequence of Paenibacillus sp. ML311-T8.</title>
        <authorList>
            <person name="Nam Y.-D."/>
            <person name="Kang J."/>
            <person name="Chung W.-H."/>
            <person name="Park Y.S."/>
        </authorList>
    </citation>
    <scope>NUCLEOTIDE SEQUENCE [LARGE SCALE GENOMIC DNA]</scope>
    <source>
        <strain evidence="2">ML311-T8</strain>
    </source>
</reference>
<sequence length="63" mass="7380">MAERIELLEFELLADAIYALGSTFNLKYVPIFIRYENHEHLNVRNVAKEALLELSKSNRDTKE</sequence>
<evidence type="ECO:0000313" key="1">
    <source>
        <dbReference type="EMBL" id="QGQ96428.1"/>
    </source>
</evidence>
<keyword evidence="2" id="KW-1185">Reference proteome</keyword>
<organism evidence="1 2">
    <name type="scientific">Paenibacillus psychroresistens</name>
    <dbReference type="NCBI Taxonomy" id="1778678"/>
    <lineage>
        <taxon>Bacteria</taxon>
        <taxon>Bacillati</taxon>
        <taxon>Bacillota</taxon>
        <taxon>Bacilli</taxon>
        <taxon>Bacillales</taxon>
        <taxon>Paenibacillaceae</taxon>
        <taxon>Paenibacillus</taxon>
    </lineage>
</organism>
<proteinExistence type="predicted"/>
<dbReference type="KEGG" id="ppsc:EHS13_16820"/>
<gene>
    <name evidence="1" type="ORF">EHS13_16820</name>
</gene>
<dbReference type="Proteomes" id="UP000426246">
    <property type="component" value="Chromosome"/>
</dbReference>
<dbReference type="AlphaFoldDB" id="A0A6B8RM58"/>
<dbReference type="RefSeq" id="WP_155701465.1">
    <property type="nucleotide sequence ID" value="NZ_CP034235.1"/>
</dbReference>
<evidence type="ECO:0008006" key="3">
    <source>
        <dbReference type="Google" id="ProtNLM"/>
    </source>
</evidence>
<dbReference type="OrthoDB" id="2088402at2"/>
<dbReference type="EMBL" id="CP034235">
    <property type="protein sequence ID" value="QGQ96428.1"/>
    <property type="molecule type" value="Genomic_DNA"/>
</dbReference>